<evidence type="ECO:0000313" key="3">
    <source>
        <dbReference type="Proteomes" id="UP000593833"/>
    </source>
</evidence>
<reference evidence="2 3" key="1">
    <citation type="submission" date="2020-10" db="EMBL/GenBank/DDBJ databases">
        <title>Complete genome sequence of a novel Pseudomonas fluorescens strain isolated from the flower of kumarahou (Pomaderris kumeraho).</title>
        <authorList>
            <person name="Summers M.C."/>
            <person name="Nowak V."/>
            <person name="Fairhurst M.J."/>
            <person name="Owen J.G."/>
            <person name="Gerth M.L."/>
            <person name="Patrick W.M."/>
        </authorList>
    </citation>
    <scope>NUCLEOTIDE SEQUENCE [LARGE SCALE GENOMIC DNA]</scope>
    <source>
        <strain evidence="2 3">KF1</strain>
    </source>
</reference>
<sequence length="212" mass="23999">MYDIFRSCFLVDYLVNSENMPVFDAKGDCYGLVELILEFGGCSFDNALYRVMTPSLINEWNKKIEYAFPDFYGRVQCFGFDWLGRIFAVDSGRLEEGYSGVVMFEPGTGQALEIPCNIVTFHNNELVEYSEEALAVSFRFQWLIRGAAPSYEECVGYRIPLFLGGKDVMDNLETSNLDVYWTLMAQLIRKARGLPIGTVFGKITSVDGTLPE</sequence>
<dbReference type="Pfam" id="PF08906">
    <property type="entry name" value="T6SS_Tdi1_C"/>
    <property type="match status" value="1"/>
</dbReference>
<organism evidence="2 3">
    <name type="scientific">Pseudomonas fluorescens</name>
    <dbReference type="NCBI Taxonomy" id="294"/>
    <lineage>
        <taxon>Bacteria</taxon>
        <taxon>Pseudomonadati</taxon>
        <taxon>Pseudomonadota</taxon>
        <taxon>Gammaproteobacteria</taxon>
        <taxon>Pseudomonadales</taxon>
        <taxon>Pseudomonadaceae</taxon>
        <taxon>Pseudomonas</taxon>
    </lineage>
</organism>
<feature type="domain" description="T6SS immunity protein Tdi1 C-terminal" evidence="1">
    <location>
        <begin position="133"/>
        <end position="187"/>
    </location>
</feature>
<evidence type="ECO:0000313" key="2">
    <source>
        <dbReference type="EMBL" id="QOU05542.1"/>
    </source>
</evidence>
<evidence type="ECO:0000259" key="1">
    <source>
        <dbReference type="Pfam" id="PF08906"/>
    </source>
</evidence>
<proteinExistence type="predicted"/>
<accession>A0A7M2J7A4</accession>
<protein>
    <submittedName>
        <fullName evidence="2">DUF1851 domain-containing protein</fullName>
    </submittedName>
</protein>
<dbReference type="AlphaFoldDB" id="A0A7M2J7A4"/>
<gene>
    <name evidence="2" type="ORF">IM720_02060</name>
</gene>
<dbReference type="Proteomes" id="UP000593833">
    <property type="component" value="Chromosome"/>
</dbReference>
<dbReference type="RefSeq" id="WP_024072709.1">
    <property type="nucleotide sequence ID" value="NZ_CP063233.1"/>
</dbReference>
<dbReference type="InterPro" id="IPR015002">
    <property type="entry name" value="T6SS_Tdi1_C"/>
</dbReference>
<name>A0A7M2J7A4_PSEFL</name>
<dbReference type="EMBL" id="CP063233">
    <property type="protein sequence ID" value="QOU05542.1"/>
    <property type="molecule type" value="Genomic_DNA"/>
</dbReference>